<dbReference type="KEGG" id="hhb:Hhub_3243"/>
<dbReference type="Pfam" id="PF25959">
    <property type="entry name" value="DUF7996"/>
    <property type="match status" value="1"/>
</dbReference>
<evidence type="ECO:0000313" key="2">
    <source>
        <dbReference type="EMBL" id="CQH60553.1"/>
    </source>
</evidence>
<dbReference type="Proteomes" id="UP000066737">
    <property type="component" value="Chromosome I"/>
</dbReference>
<evidence type="ECO:0000313" key="3">
    <source>
        <dbReference type="Proteomes" id="UP000066737"/>
    </source>
</evidence>
<feature type="transmembrane region" description="Helical" evidence="1">
    <location>
        <begin position="6"/>
        <end position="25"/>
    </location>
</feature>
<sequence length="68" mass="7004">MDSRVALGLVIAAGVVLPGVADYFLHQAGFETAGAVVWGVGYASMALVVWYGWIRPLDLTGPGGGTEP</sequence>
<keyword evidence="3" id="KW-1185">Reference proteome</keyword>
<protein>
    <recommendedName>
        <fullName evidence="4">DUF3311 family protein</fullName>
    </recommendedName>
</protein>
<name>A0A0U5H2P9_9EURY</name>
<dbReference type="InterPro" id="IPR058309">
    <property type="entry name" value="DUF7996"/>
</dbReference>
<gene>
    <name evidence="2" type="ORF">HHUB_3243</name>
</gene>
<proteinExistence type="predicted"/>
<keyword evidence="1" id="KW-1133">Transmembrane helix</keyword>
<accession>A0A0U5H2P9</accession>
<reference evidence="3" key="1">
    <citation type="journal article" date="2016" name="Environ. Microbiol.">
        <title>The complete genome of a viable archaeum isolated from 123-million-year-old rock salt.</title>
        <authorList>
            <person name="Jaakkola S.T."/>
            <person name="Pfeiffer F."/>
            <person name="Ravantti J.J."/>
            <person name="Guo Q."/>
            <person name="Liu Y."/>
            <person name="Chen X."/>
            <person name="Ma H."/>
            <person name="Yang C."/>
            <person name="Oksanen H.M."/>
            <person name="Bamford D.H."/>
        </authorList>
    </citation>
    <scope>NUCLEOTIDE SEQUENCE</scope>
    <source>
        <strain evidence="3">JI20-1</strain>
    </source>
</reference>
<keyword evidence="1" id="KW-0812">Transmembrane</keyword>
<feature type="transmembrane region" description="Helical" evidence="1">
    <location>
        <begin position="32"/>
        <end position="53"/>
    </location>
</feature>
<evidence type="ECO:0008006" key="4">
    <source>
        <dbReference type="Google" id="ProtNLM"/>
    </source>
</evidence>
<dbReference type="OrthoDB" id="304630at2157"/>
<keyword evidence="1" id="KW-0472">Membrane</keyword>
<dbReference type="AlphaFoldDB" id="A0A0U5H2P9"/>
<dbReference type="RefSeq" id="WP_059057603.1">
    <property type="nucleotide sequence ID" value="NZ_CEML01000001.1"/>
</dbReference>
<organism evidence="2 3">
    <name type="scientific">Halobacterium hubeiense</name>
    <dbReference type="NCBI Taxonomy" id="1407499"/>
    <lineage>
        <taxon>Archaea</taxon>
        <taxon>Methanobacteriati</taxon>
        <taxon>Methanobacteriota</taxon>
        <taxon>Stenosarchaea group</taxon>
        <taxon>Halobacteria</taxon>
        <taxon>Halobacteriales</taxon>
        <taxon>Halobacteriaceae</taxon>
        <taxon>Halobacterium</taxon>
    </lineage>
</organism>
<evidence type="ECO:0000256" key="1">
    <source>
        <dbReference type="SAM" id="Phobius"/>
    </source>
</evidence>
<dbReference type="GeneID" id="91107884"/>
<dbReference type="EMBL" id="LN831302">
    <property type="protein sequence ID" value="CQH60553.1"/>
    <property type="molecule type" value="Genomic_DNA"/>
</dbReference>